<keyword evidence="2" id="KW-1185">Reference proteome</keyword>
<evidence type="ECO:0000313" key="2">
    <source>
        <dbReference type="Proteomes" id="UP001444071"/>
    </source>
</evidence>
<gene>
    <name evidence="1" type="ORF">XENORESO_018015</name>
</gene>
<dbReference type="EMBL" id="JAHRIM010056309">
    <property type="protein sequence ID" value="MEQ2270242.1"/>
    <property type="molecule type" value="Genomic_DNA"/>
</dbReference>
<sequence length="121" mass="13656">MMQQQSLHASCNTAERICRGQFQPVSSTCLISSFKYSSLHLFCTCYPLNMQSLRIVCNTLTYCTGNFYFVQAFSAPYLGSLKIRAQMSVGVLFTDPLRLYHSHQSTATQHDADTTILDSCY</sequence>
<protein>
    <submittedName>
        <fullName evidence="1">Uncharacterized protein</fullName>
    </submittedName>
</protein>
<comment type="caution">
    <text evidence="1">The sequence shown here is derived from an EMBL/GenBank/DDBJ whole genome shotgun (WGS) entry which is preliminary data.</text>
</comment>
<evidence type="ECO:0000313" key="1">
    <source>
        <dbReference type="EMBL" id="MEQ2270242.1"/>
    </source>
</evidence>
<name>A0ABV0WKU8_9TELE</name>
<reference evidence="1 2" key="1">
    <citation type="submission" date="2021-06" db="EMBL/GenBank/DDBJ databases">
        <authorList>
            <person name="Palmer J.M."/>
        </authorList>
    </citation>
    <scope>NUCLEOTIDE SEQUENCE [LARGE SCALE GENOMIC DNA]</scope>
    <source>
        <strain evidence="1 2">XR_2019</strain>
        <tissue evidence="1">Muscle</tissue>
    </source>
</reference>
<organism evidence="1 2">
    <name type="scientific">Xenotaenia resolanae</name>
    <dbReference type="NCBI Taxonomy" id="208358"/>
    <lineage>
        <taxon>Eukaryota</taxon>
        <taxon>Metazoa</taxon>
        <taxon>Chordata</taxon>
        <taxon>Craniata</taxon>
        <taxon>Vertebrata</taxon>
        <taxon>Euteleostomi</taxon>
        <taxon>Actinopterygii</taxon>
        <taxon>Neopterygii</taxon>
        <taxon>Teleostei</taxon>
        <taxon>Neoteleostei</taxon>
        <taxon>Acanthomorphata</taxon>
        <taxon>Ovalentaria</taxon>
        <taxon>Atherinomorphae</taxon>
        <taxon>Cyprinodontiformes</taxon>
        <taxon>Goodeidae</taxon>
        <taxon>Xenotaenia</taxon>
    </lineage>
</organism>
<accession>A0ABV0WKU8</accession>
<dbReference type="Proteomes" id="UP001444071">
    <property type="component" value="Unassembled WGS sequence"/>
</dbReference>
<proteinExistence type="predicted"/>